<gene>
    <name evidence="13" type="ORF">K8V01_11525</name>
</gene>
<keyword evidence="4" id="KW-0597">Phosphoprotein</keyword>
<evidence type="ECO:0000313" key="14">
    <source>
        <dbReference type="Proteomes" id="UP000760668"/>
    </source>
</evidence>
<dbReference type="FunFam" id="3.40.50.2000:FF:000005">
    <property type="entry name" value="Alpha-1,4 glucan phosphorylase"/>
    <property type="match status" value="1"/>
</dbReference>
<dbReference type="EMBL" id="DYUC01000113">
    <property type="protein sequence ID" value="HJG87627.1"/>
    <property type="molecule type" value="Genomic_DNA"/>
</dbReference>
<comment type="caution">
    <text evidence="13">The sequence shown here is derived from an EMBL/GenBank/DDBJ whole genome shotgun (WGS) entry which is preliminary data.</text>
</comment>
<dbReference type="PANTHER" id="PTHR11468">
    <property type="entry name" value="GLYCOGEN PHOSPHORYLASE"/>
    <property type="match status" value="1"/>
</dbReference>
<dbReference type="PIRSF" id="PIRSF000460">
    <property type="entry name" value="Pprylas_GlgP"/>
    <property type="match status" value="1"/>
</dbReference>
<dbReference type="EC" id="2.4.1.1" evidence="12"/>
<dbReference type="GO" id="GO:0005737">
    <property type="term" value="C:cytoplasm"/>
    <property type="evidence" value="ECO:0007669"/>
    <property type="project" value="TreeGrafter"/>
</dbReference>
<dbReference type="AlphaFoldDB" id="A0A921MNP0"/>
<dbReference type="InterPro" id="IPR000811">
    <property type="entry name" value="Glyco_trans_35"/>
</dbReference>
<evidence type="ECO:0000256" key="8">
    <source>
        <dbReference type="ARBA" id="ARBA00022898"/>
    </source>
</evidence>
<evidence type="ECO:0000256" key="10">
    <source>
        <dbReference type="ARBA" id="ARBA00025174"/>
    </source>
</evidence>
<keyword evidence="9 12" id="KW-0119">Carbohydrate metabolism</keyword>
<dbReference type="SUPFAM" id="SSF53756">
    <property type="entry name" value="UDP-Glycosyltransferase/glycogen phosphorylase"/>
    <property type="match status" value="1"/>
</dbReference>
<dbReference type="InterPro" id="IPR035090">
    <property type="entry name" value="Pyridoxal_P_attach_site"/>
</dbReference>
<dbReference type="Pfam" id="PF00343">
    <property type="entry name" value="Phosphorylase"/>
    <property type="match status" value="1"/>
</dbReference>
<keyword evidence="6 12" id="KW-0328">Glycosyltransferase</keyword>
<proteinExistence type="inferred from homology"/>
<reference evidence="13" key="2">
    <citation type="submission" date="2021-09" db="EMBL/GenBank/DDBJ databases">
        <authorList>
            <person name="Gilroy R."/>
        </authorList>
    </citation>
    <scope>NUCLEOTIDE SEQUENCE</scope>
    <source>
        <strain evidence="13">CHK179-5677</strain>
    </source>
</reference>
<evidence type="ECO:0000256" key="3">
    <source>
        <dbReference type="ARBA" id="ARBA00006047"/>
    </source>
</evidence>
<comment type="cofactor">
    <cofactor evidence="2 12">
        <name>pyridoxal 5'-phosphate</name>
        <dbReference type="ChEBI" id="CHEBI:597326"/>
    </cofactor>
</comment>
<comment type="function">
    <text evidence="12">Allosteric enzyme that catalyzes the rate-limiting step in glycogen catabolism, the phosphorolytic cleavage of glycogen to produce glucose-1-phosphate, and plays a central role in maintaining cellular and organismal glucose homeostasis.</text>
</comment>
<dbReference type="NCBIfam" id="TIGR02093">
    <property type="entry name" value="P_ylase"/>
    <property type="match status" value="1"/>
</dbReference>
<evidence type="ECO:0000256" key="7">
    <source>
        <dbReference type="ARBA" id="ARBA00022679"/>
    </source>
</evidence>
<protein>
    <recommendedName>
        <fullName evidence="12">Alpha-1,4 glucan phosphorylase</fullName>
        <ecNumber evidence="12">2.4.1.1</ecNumber>
    </recommendedName>
</protein>
<dbReference type="PROSITE" id="PS00102">
    <property type="entry name" value="PHOSPHORYLASE"/>
    <property type="match status" value="1"/>
</dbReference>
<dbReference type="PANTHER" id="PTHR11468:SF3">
    <property type="entry name" value="GLYCOGEN PHOSPHORYLASE, LIVER FORM"/>
    <property type="match status" value="1"/>
</dbReference>
<evidence type="ECO:0000256" key="11">
    <source>
        <dbReference type="PIRSR" id="PIRSR000460-1"/>
    </source>
</evidence>
<keyword evidence="8 11" id="KW-0663">Pyridoxal phosphate</keyword>
<keyword evidence="7 12" id="KW-0808">Transferase</keyword>
<keyword evidence="5" id="KW-0321">Glycogen metabolism</keyword>
<dbReference type="FunFam" id="3.40.50.2000:FF:000153">
    <property type="entry name" value="Alpha-1,4 glucan phosphorylase"/>
    <property type="match status" value="1"/>
</dbReference>
<comment type="catalytic activity">
    <reaction evidence="1 12">
        <text>[(1-&gt;4)-alpha-D-glucosyl](n) + phosphate = [(1-&gt;4)-alpha-D-glucosyl](n-1) + alpha-D-glucose 1-phosphate</text>
        <dbReference type="Rhea" id="RHEA:41732"/>
        <dbReference type="Rhea" id="RHEA-COMP:9584"/>
        <dbReference type="Rhea" id="RHEA-COMP:9586"/>
        <dbReference type="ChEBI" id="CHEBI:15444"/>
        <dbReference type="ChEBI" id="CHEBI:43474"/>
        <dbReference type="ChEBI" id="CHEBI:58601"/>
        <dbReference type="EC" id="2.4.1.1"/>
    </reaction>
</comment>
<dbReference type="GO" id="GO:0005980">
    <property type="term" value="P:glycogen catabolic process"/>
    <property type="evidence" value="ECO:0007669"/>
    <property type="project" value="TreeGrafter"/>
</dbReference>
<comment type="similarity">
    <text evidence="3 12">Belongs to the glycogen phosphorylase family.</text>
</comment>
<evidence type="ECO:0000256" key="9">
    <source>
        <dbReference type="ARBA" id="ARBA00023277"/>
    </source>
</evidence>
<reference evidence="13" key="1">
    <citation type="journal article" date="2021" name="PeerJ">
        <title>Extensive microbial diversity within the chicken gut microbiome revealed by metagenomics and culture.</title>
        <authorList>
            <person name="Gilroy R."/>
            <person name="Ravi A."/>
            <person name="Getino M."/>
            <person name="Pursley I."/>
            <person name="Horton D.L."/>
            <person name="Alikhan N.F."/>
            <person name="Baker D."/>
            <person name="Gharbi K."/>
            <person name="Hall N."/>
            <person name="Watson M."/>
            <person name="Adriaenssens E.M."/>
            <person name="Foster-Nyarko E."/>
            <person name="Jarju S."/>
            <person name="Secka A."/>
            <person name="Antonio M."/>
            <person name="Oren A."/>
            <person name="Chaudhuri R.R."/>
            <person name="La Ragione R."/>
            <person name="Hildebrand F."/>
            <person name="Pallen M.J."/>
        </authorList>
    </citation>
    <scope>NUCLEOTIDE SEQUENCE</scope>
    <source>
        <strain evidence="13">CHK179-5677</strain>
    </source>
</reference>
<evidence type="ECO:0000256" key="6">
    <source>
        <dbReference type="ARBA" id="ARBA00022676"/>
    </source>
</evidence>
<evidence type="ECO:0000256" key="2">
    <source>
        <dbReference type="ARBA" id="ARBA00001933"/>
    </source>
</evidence>
<sequence length="819" mass="92849">MFRRCVPLHNYTKTELTNLITGKLRRNFGRDVDEATVPQMFKACAMVLRDIMSAHELETEDRVKNSHARQVHYLSLEFLMGRSLMKNAYNLGVLEPLTQAIESLGFSAADLFEAEPDAGLGNGGLGRLAACYLDSMTTLEIPATGYSICYELGIFKQKIVDGQQVELADNWLGLGDAWLIPKVDETETVHFGGKVRGYWDENGRHRVAYEGGTDVLAIPKDMEIAGYGTDHVNVLRLWDAKSPVPVDMSLYSRGEYLKAVEQQAMAEVIAKVLYPDDNHYEGKSLRLKQQYFFVSATIQSIVRKHRAQYGTLHNFHQKHVIQINDTHPTLVIPELMRILLDEEGYTWDDAWYIVTHTVAYTNHTVMIEALERWPQELVQTLLPRIWEIIVEISNRWQQRLTEAFHGDMGRVERNAIVWGGDVRMANMCVCACYAVNGVSALHSDILKKDLFRDIYALTPEKFQNVTNGIDHRRWLSQCNPKLDALIKDCTGGDDYLLRPEAMKKLEKYKDDAGVLSRLGKIKAENKQAFAAYVARESGVILNTDAIFDVQVKRLHEYKRQLLNVMHIVYLYQRLKSDPHFTFTPRVYLFGAKAAPGYYVAKEIVHLINSLSATINADPACKDRLQVVFLENYRVSLAEQLMPASELSEQISTAGKEASGTGNMKFMMNGALTIGTLDGANVEMHQQLGDENIFLFGLKADEVVELKQRGYKPYEYYVGSPSMKAVLDQIARGFNDGVSYTNLTNRLLFGQNGSAPDEYLLLADFESYKNAHQRAGEAYLDQKAWNRMSLINIARSGIFAADRSIRDYADNIWHVPTREL</sequence>
<evidence type="ECO:0000256" key="4">
    <source>
        <dbReference type="ARBA" id="ARBA00022553"/>
    </source>
</evidence>
<dbReference type="InterPro" id="IPR011833">
    <property type="entry name" value="Glycg_phsphrylas"/>
</dbReference>
<dbReference type="GO" id="GO:0008184">
    <property type="term" value="F:glycogen phosphorylase activity"/>
    <property type="evidence" value="ECO:0007669"/>
    <property type="project" value="InterPro"/>
</dbReference>
<dbReference type="Proteomes" id="UP000760668">
    <property type="component" value="Unassembled WGS sequence"/>
</dbReference>
<dbReference type="CDD" id="cd04300">
    <property type="entry name" value="GT35_Glycogen_Phosphorylase"/>
    <property type="match status" value="1"/>
</dbReference>
<organism evidence="13 14">
    <name type="scientific">Pseudoflavonifractor capillosus</name>
    <dbReference type="NCBI Taxonomy" id="106588"/>
    <lineage>
        <taxon>Bacteria</taxon>
        <taxon>Bacillati</taxon>
        <taxon>Bacillota</taxon>
        <taxon>Clostridia</taxon>
        <taxon>Eubacteriales</taxon>
        <taxon>Oscillospiraceae</taxon>
        <taxon>Pseudoflavonifractor</taxon>
    </lineage>
</organism>
<name>A0A921MNP0_9FIRM</name>
<accession>A0A921MNP0</accession>
<feature type="modified residue" description="N6-(pyridoxal phosphate)lysine" evidence="11">
    <location>
        <position position="664"/>
    </location>
</feature>
<evidence type="ECO:0000256" key="5">
    <source>
        <dbReference type="ARBA" id="ARBA00022600"/>
    </source>
</evidence>
<comment type="function">
    <text evidence="10">Phosphorylase is an important allosteric enzyme in carbohydrate metabolism. Enzymes from different sources differ in their regulatory mechanisms and in their natural substrates. However, all known phosphorylases share catalytic and structural properties.</text>
</comment>
<evidence type="ECO:0000256" key="12">
    <source>
        <dbReference type="RuleBase" id="RU000587"/>
    </source>
</evidence>
<dbReference type="Gene3D" id="3.40.50.2000">
    <property type="entry name" value="Glycogen Phosphorylase B"/>
    <property type="match status" value="2"/>
</dbReference>
<evidence type="ECO:0000313" key="13">
    <source>
        <dbReference type="EMBL" id="HJG87627.1"/>
    </source>
</evidence>
<evidence type="ECO:0000256" key="1">
    <source>
        <dbReference type="ARBA" id="ARBA00001275"/>
    </source>
</evidence>
<dbReference type="RefSeq" id="WP_295368528.1">
    <property type="nucleotide sequence ID" value="NZ_DYUC01000113.1"/>
</dbReference>
<dbReference type="GO" id="GO:0030170">
    <property type="term" value="F:pyridoxal phosphate binding"/>
    <property type="evidence" value="ECO:0007669"/>
    <property type="project" value="InterPro"/>
</dbReference>